<organism evidence="6 7">
    <name type="scientific">Sulfitobacter guttiformis</name>
    <dbReference type="NCBI Taxonomy" id="74349"/>
    <lineage>
        <taxon>Bacteria</taxon>
        <taxon>Pseudomonadati</taxon>
        <taxon>Pseudomonadota</taxon>
        <taxon>Alphaproteobacteria</taxon>
        <taxon>Rhodobacterales</taxon>
        <taxon>Roseobacteraceae</taxon>
        <taxon>Sulfitobacter</taxon>
    </lineage>
</organism>
<dbReference type="Gene3D" id="3.40.640.10">
    <property type="entry name" value="Type I PLP-dependent aspartate aminotransferase-like (Major domain)"/>
    <property type="match status" value="1"/>
</dbReference>
<keyword evidence="7" id="KW-1185">Reference proteome</keyword>
<dbReference type="Proteomes" id="UP000284407">
    <property type="component" value="Unassembled WGS sequence"/>
</dbReference>
<dbReference type="RefSeq" id="WP_084273565.1">
    <property type="nucleotide sequence ID" value="NZ_RAQK01000002.1"/>
</dbReference>
<dbReference type="PANTHER" id="PTHR30244:SF9">
    <property type="entry name" value="PROTEIN RV3402C"/>
    <property type="match status" value="1"/>
</dbReference>
<dbReference type="STRING" id="1443111.Z949_1197"/>
<gene>
    <name evidence="6" type="ORF">C8N30_3298</name>
</gene>
<dbReference type="InterPro" id="IPR015421">
    <property type="entry name" value="PyrdxlP-dep_Trfase_major"/>
</dbReference>
<evidence type="ECO:0000256" key="3">
    <source>
        <dbReference type="PIRSR" id="PIRSR000390-1"/>
    </source>
</evidence>
<comment type="caution">
    <text evidence="6">The sequence shown here is derived from an EMBL/GenBank/DDBJ whole genome shotgun (WGS) entry which is preliminary data.</text>
</comment>
<name>A0A420DIZ5_9RHOB</name>
<dbReference type="InterPro" id="IPR000653">
    <property type="entry name" value="DegT/StrS_aminotransferase"/>
</dbReference>
<reference evidence="6 7" key="1">
    <citation type="submission" date="2018-09" db="EMBL/GenBank/DDBJ databases">
        <title>Genomic Encyclopedia of Archaeal and Bacterial Type Strains, Phase II (KMG-II): from individual species to whole genera.</title>
        <authorList>
            <person name="Goeker M."/>
        </authorList>
    </citation>
    <scope>NUCLEOTIDE SEQUENCE [LARGE SCALE GENOMIC DNA]</scope>
    <source>
        <strain evidence="6 7">DSM 11458</strain>
    </source>
</reference>
<feature type="modified residue" description="N6-(pyridoxal phosphate)lysine" evidence="4">
    <location>
        <position position="198"/>
    </location>
</feature>
<dbReference type="PIRSF" id="PIRSF000390">
    <property type="entry name" value="PLP_StrS"/>
    <property type="match status" value="1"/>
</dbReference>
<dbReference type="AlphaFoldDB" id="A0A420DIZ5"/>
<dbReference type="GO" id="GO:0030170">
    <property type="term" value="F:pyridoxal phosphate binding"/>
    <property type="evidence" value="ECO:0007669"/>
    <property type="project" value="TreeGrafter"/>
</dbReference>
<evidence type="ECO:0000313" key="6">
    <source>
        <dbReference type="EMBL" id="RKE94184.1"/>
    </source>
</evidence>
<dbReference type="Pfam" id="PF01041">
    <property type="entry name" value="DegT_DnrJ_EryC1"/>
    <property type="match status" value="1"/>
</dbReference>
<evidence type="ECO:0000256" key="4">
    <source>
        <dbReference type="PIRSR" id="PIRSR000390-2"/>
    </source>
</evidence>
<dbReference type="PANTHER" id="PTHR30244">
    <property type="entry name" value="TRANSAMINASE"/>
    <property type="match status" value="1"/>
</dbReference>
<dbReference type="GO" id="GO:0000271">
    <property type="term" value="P:polysaccharide biosynthetic process"/>
    <property type="evidence" value="ECO:0007669"/>
    <property type="project" value="TreeGrafter"/>
</dbReference>
<sequence length="375" mass="40446">MTSPKENIQRLPVARPQLANYLALASYLKIIDETRVYSNFGPLQTQLVQRLQTQVFGQGSHVVACSSGTSALVAAITALQKRWGHKGKLCLVTAHSFVATAAAPELCGFTNVFVDVDPQTWALDPATVRQHPHLDRVGLVMVCSPYGKTIDLAAWQKFHCDTGIPVVVDAAASFDGVAEGALTLPSSIPVVLSLHATKSYSSGEGGLVISRDFELMAMATCSINHGFLGSRHAQMCGHNAKMSEYHAAVGLAELDGWKDKKAKMQKIGDLYQEHWKKAGAPGRVWSSPDVSSCYVLLETASGQDAIEYVECFDRAGIDVRFWYGAGLHKEAAFRNAAHPVAMTVTEDLSERLIGLPCFVDIGENGISRVVGALTC</sequence>
<dbReference type="InterPro" id="IPR015424">
    <property type="entry name" value="PyrdxlP-dep_Trfase"/>
</dbReference>
<comment type="similarity">
    <text evidence="2 5">Belongs to the DegT/DnrJ/EryC1 family.</text>
</comment>
<feature type="active site" description="Proton acceptor" evidence="3">
    <location>
        <position position="198"/>
    </location>
</feature>
<protein>
    <submittedName>
        <fullName evidence="6">dTDP-4-amino-4,6-dideoxygalactose transaminase</fullName>
    </submittedName>
</protein>
<keyword evidence="1 4" id="KW-0663">Pyridoxal phosphate</keyword>
<evidence type="ECO:0000256" key="1">
    <source>
        <dbReference type="ARBA" id="ARBA00022898"/>
    </source>
</evidence>
<evidence type="ECO:0000313" key="7">
    <source>
        <dbReference type="Proteomes" id="UP000284407"/>
    </source>
</evidence>
<dbReference type="SUPFAM" id="SSF53383">
    <property type="entry name" value="PLP-dependent transferases"/>
    <property type="match status" value="1"/>
</dbReference>
<evidence type="ECO:0000256" key="5">
    <source>
        <dbReference type="RuleBase" id="RU004508"/>
    </source>
</evidence>
<dbReference type="EMBL" id="RAQK01000002">
    <property type="protein sequence ID" value="RKE94184.1"/>
    <property type="molecule type" value="Genomic_DNA"/>
</dbReference>
<accession>A0A420DIZ5</accession>
<dbReference type="GO" id="GO:0008483">
    <property type="term" value="F:transaminase activity"/>
    <property type="evidence" value="ECO:0007669"/>
    <property type="project" value="TreeGrafter"/>
</dbReference>
<evidence type="ECO:0000256" key="2">
    <source>
        <dbReference type="ARBA" id="ARBA00037999"/>
    </source>
</evidence>
<proteinExistence type="inferred from homology"/>
<dbReference type="OrthoDB" id="9768668at2"/>